<dbReference type="SUPFAM" id="SSF46785">
    <property type="entry name" value="Winged helix' DNA-binding domain"/>
    <property type="match status" value="1"/>
</dbReference>
<dbReference type="eggNOG" id="COG3550">
    <property type="taxonomic scope" value="Bacteria"/>
</dbReference>
<accession>Q30U08</accession>
<dbReference type="InterPro" id="IPR036388">
    <property type="entry name" value="WH-like_DNA-bd_sf"/>
</dbReference>
<name>Q30U08_SULDN</name>
<dbReference type="Proteomes" id="UP000002714">
    <property type="component" value="Chromosome"/>
</dbReference>
<dbReference type="AlphaFoldDB" id="Q30U08"/>
<dbReference type="Pfam" id="PF07804">
    <property type="entry name" value="HipA_C"/>
    <property type="match status" value="1"/>
</dbReference>
<evidence type="ECO:0000313" key="6">
    <source>
        <dbReference type="Proteomes" id="UP000002714"/>
    </source>
</evidence>
<sequence length="526" mass="61009">MKLNQTEEIILNIVTKEQEIVASVLIAITQMNPRTVQRALKKLAEYGLIEALGTTKDRRYKRIYNKDEAPHQYIVFNSGEKSGKLSFGNGEYTFVYENNYKGEEFEGLKKSSTNKSSELFAFFENLIPEYERREKLLQGKEDLGLVLEELSNSHGALDFIPMSEVHKYVSNYGKRASWVSVKNEILQDNNFPNLLDFELLIDDDILDAESNTEHSDLSGFQTKIDVEIDFKNKQIKESDSAEYLLKPRNKKKHNYFHVDDDGKKRHFPYIAFNEHLFMSFAKNELGFNVPYTAIIKAKDIDYHYITKRYDRYKGLKYPQKDFAQVLNILSKNKYKSDSQTLFEAINKTLMNKEQKLEALRFYYYSYLIKHADLHLKNIAALNIGNNKYILSPLYDLISIGIYNGDAYDIGLGMKSPYKKPKNWNINDFYTLGSAIGIAPIAFKKEARKITKIFLQKMPQYIKKVQEFEKIHPLPMQQTRDSKSSATFSKRLTSMFENKIIQLKKSGIIQELELVQEAGGLLNAEKN</sequence>
<dbReference type="InterPro" id="IPR012893">
    <property type="entry name" value="HipA-like_C"/>
</dbReference>
<proteinExistence type="inferred from homology"/>
<dbReference type="GO" id="GO:0003700">
    <property type="term" value="F:DNA-binding transcription factor activity"/>
    <property type="evidence" value="ECO:0007669"/>
    <property type="project" value="InterPro"/>
</dbReference>
<dbReference type="RefSeq" id="WP_011371878.1">
    <property type="nucleotide sequence ID" value="NC_007575.1"/>
</dbReference>
<evidence type="ECO:0000313" key="5">
    <source>
        <dbReference type="EMBL" id="ABB43523.1"/>
    </source>
</evidence>
<feature type="domain" description="HipA-like C-terminal" evidence="4">
    <location>
        <begin position="217"/>
        <end position="452"/>
    </location>
</feature>
<dbReference type="Gene3D" id="1.10.10.10">
    <property type="entry name" value="Winged helix-like DNA-binding domain superfamily/Winged helix DNA-binding domain"/>
    <property type="match status" value="1"/>
</dbReference>
<dbReference type="KEGG" id="tdn:Suden_0242"/>
<keyword evidence="6" id="KW-1185">Reference proteome</keyword>
<keyword evidence="3" id="KW-0418">Kinase</keyword>
<dbReference type="OrthoDB" id="5349121at2"/>
<evidence type="ECO:0000256" key="3">
    <source>
        <dbReference type="ARBA" id="ARBA00022777"/>
    </source>
</evidence>
<dbReference type="PANTHER" id="PTHR37419:SF1">
    <property type="entry name" value="SERINE_THREONINE-PROTEIN KINASE TOXIN HIPA"/>
    <property type="match status" value="1"/>
</dbReference>
<comment type="similarity">
    <text evidence="1">Belongs to the HipA Ser/Thr kinase family.</text>
</comment>
<dbReference type="PANTHER" id="PTHR37419">
    <property type="entry name" value="SERINE/THREONINE-PROTEIN KINASE TOXIN HIPA"/>
    <property type="match status" value="1"/>
</dbReference>
<dbReference type="InterPro" id="IPR036390">
    <property type="entry name" value="WH_DNA-bd_sf"/>
</dbReference>
<dbReference type="HOGENOM" id="CLU_516706_0_0_7"/>
<dbReference type="GO" id="GO:0005829">
    <property type="term" value="C:cytosol"/>
    <property type="evidence" value="ECO:0007669"/>
    <property type="project" value="TreeGrafter"/>
</dbReference>
<dbReference type="EMBL" id="CP000153">
    <property type="protein sequence ID" value="ABB43523.1"/>
    <property type="molecule type" value="Genomic_DNA"/>
</dbReference>
<evidence type="ECO:0000256" key="2">
    <source>
        <dbReference type="ARBA" id="ARBA00022679"/>
    </source>
</evidence>
<reference evidence="5 6" key="1">
    <citation type="journal article" date="2008" name="Appl. Environ. Microbiol.">
        <title>Genome of the epsilonproteobacterial chemolithoautotroph Sulfurimonas denitrificans.</title>
        <authorList>
            <person name="Sievert S.M."/>
            <person name="Scott K.M."/>
            <person name="Klotz M.G."/>
            <person name="Chain P.S.G."/>
            <person name="Hauser L.J."/>
            <person name="Hemp J."/>
            <person name="Huegler M."/>
            <person name="Land M."/>
            <person name="Lapidus A."/>
            <person name="Larimer F.W."/>
            <person name="Lucas S."/>
            <person name="Malfatti S.A."/>
            <person name="Meyer F."/>
            <person name="Paulsen I.T."/>
            <person name="Ren Q."/>
            <person name="Simon J."/>
            <person name="Bailey K."/>
            <person name="Diaz E."/>
            <person name="Fitzpatrick K.A."/>
            <person name="Glover B."/>
            <person name="Gwatney N."/>
            <person name="Korajkic A."/>
            <person name="Long A."/>
            <person name="Mobberley J.M."/>
            <person name="Pantry S.N."/>
            <person name="Pazder G."/>
            <person name="Peterson S."/>
            <person name="Quintanilla J.D."/>
            <person name="Sprinkle R."/>
            <person name="Stephens J."/>
            <person name="Thomas P."/>
            <person name="Vaughn R."/>
            <person name="Weber M.J."/>
            <person name="Wooten L.L."/>
        </authorList>
    </citation>
    <scope>NUCLEOTIDE SEQUENCE [LARGE SCALE GENOMIC DNA]</scope>
    <source>
        <strain evidence="6">ATCC 33889 / DSM 1251</strain>
    </source>
</reference>
<dbReference type="InterPro" id="IPR052028">
    <property type="entry name" value="HipA_Ser/Thr_kinase"/>
</dbReference>
<evidence type="ECO:0000256" key="1">
    <source>
        <dbReference type="ARBA" id="ARBA00010164"/>
    </source>
</evidence>
<dbReference type="GO" id="GO:0004674">
    <property type="term" value="F:protein serine/threonine kinase activity"/>
    <property type="evidence" value="ECO:0007669"/>
    <property type="project" value="TreeGrafter"/>
</dbReference>
<protein>
    <submittedName>
        <fullName evidence="5">HipA-like protein-like protein</fullName>
    </submittedName>
</protein>
<gene>
    <name evidence="5" type="ordered locus">Suden_0242</name>
</gene>
<evidence type="ECO:0000259" key="4">
    <source>
        <dbReference type="Pfam" id="PF07804"/>
    </source>
</evidence>
<organism evidence="5 6">
    <name type="scientific">Sulfurimonas denitrificans (strain ATCC 33889 / DSM 1251)</name>
    <name type="common">Thiomicrospira denitrificans (strain ATCC 33889 / DSM 1251)</name>
    <dbReference type="NCBI Taxonomy" id="326298"/>
    <lineage>
        <taxon>Bacteria</taxon>
        <taxon>Pseudomonadati</taxon>
        <taxon>Campylobacterota</taxon>
        <taxon>Epsilonproteobacteria</taxon>
        <taxon>Campylobacterales</taxon>
        <taxon>Sulfurimonadaceae</taxon>
        <taxon>Sulfurimonas</taxon>
    </lineage>
</organism>
<keyword evidence="2" id="KW-0808">Transferase</keyword>